<dbReference type="CDD" id="cd05286">
    <property type="entry name" value="QOR2"/>
    <property type="match status" value="1"/>
</dbReference>
<dbReference type="SUPFAM" id="SSF51735">
    <property type="entry name" value="NAD(P)-binding Rossmann-fold domains"/>
    <property type="match status" value="1"/>
</dbReference>
<dbReference type="VEuPathDB" id="AmoebaDB:DDB_G0271884"/>
<dbReference type="PANTHER" id="PTHR48106">
    <property type="entry name" value="QUINONE OXIDOREDUCTASE PIG3-RELATED"/>
    <property type="match status" value="1"/>
</dbReference>
<dbReference type="HOGENOM" id="CLU_026673_3_1_1"/>
<dbReference type="GO" id="GO:0035925">
    <property type="term" value="F:mRNA 3'-UTR AU-rich region binding"/>
    <property type="evidence" value="ECO:0000318"/>
    <property type="project" value="GO_Central"/>
</dbReference>
<dbReference type="SMART" id="SM00829">
    <property type="entry name" value="PKS_ER"/>
    <property type="match status" value="1"/>
</dbReference>
<reference evidence="5 6" key="1">
    <citation type="journal article" date="2005" name="Nature">
        <title>The genome of the social amoeba Dictyostelium discoideum.</title>
        <authorList>
            <consortium name="The Dictyostelium discoideum Sequencing Consortium"/>
            <person name="Eichinger L."/>
            <person name="Pachebat J.A."/>
            <person name="Glockner G."/>
            <person name="Rajandream M.A."/>
            <person name="Sucgang R."/>
            <person name="Berriman M."/>
            <person name="Song J."/>
            <person name="Olsen R."/>
            <person name="Szafranski K."/>
            <person name="Xu Q."/>
            <person name="Tunggal B."/>
            <person name="Kummerfeld S."/>
            <person name="Madera M."/>
            <person name="Konfortov B.A."/>
            <person name="Rivero F."/>
            <person name="Bankier A.T."/>
            <person name="Lehmann R."/>
            <person name="Hamlin N."/>
            <person name="Davies R."/>
            <person name="Gaudet P."/>
            <person name="Fey P."/>
            <person name="Pilcher K."/>
            <person name="Chen G."/>
            <person name="Saunders D."/>
            <person name="Sodergren E."/>
            <person name="Davis P."/>
            <person name="Kerhornou A."/>
            <person name="Nie X."/>
            <person name="Hall N."/>
            <person name="Anjard C."/>
            <person name="Hemphill L."/>
            <person name="Bason N."/>
            <person name="Farbrother P."/>
            <person name="Desany B."/>
            <person name="Just E."/>
            <person name="Morio T."/>
            <person name="Rost R."/>
            <person name="Churcher C."/>
            <person name="Cooper J."/>
            <person name="Haydock S."/>
            <person name="van Driessche N."/>
            <person name="Cronin A."/>
            <person name="Goodhead I."/>
            <person name="Muzny D."/>
            <person name="Mourier T."/>
            <person name="Pain A."/>
            <person name="Lu M."/>
            <person name="Harper D."/>
            <person name="Lindsay R."/>
            <person name="Hauser H."/>
            <person name="James K."/>
            <person name="Quiles M."/>
            <person name="Madan Babu M."/>
            <person name="Saito T."/>
            <person name="Buchrieser C."/>
            <person name="Wardroper A."/>
            <person name="Felder M."/>
            <person name="Thangavelu M."/>
            <person name="Johnson D."/>
            <person name="Knights A."/>
            <person name="Loulseged H."/>
            <person name="Mungall K."/>
            <person name="Oliver K."/>
            <person name="Price C."/>
            <person name="Quail M.A."/>
            <person name="Urushihara H."/>
            <person name="Hernandez J."/>
            <person name="Rabbinowitsch E."/>
            <person name="Steffen D."/>
            <person name="Sanders M."/>
            <person name="Ma J."/>
            <person name="Kohara Y."/>
            <person name="Sharp S."/>
            <person name="Simmonds M."/>
            <person name="Spiegler S."/>
            <person name="Tivey A."/>
            <person name="Sugano S."/>
            <person name="White B."/>
            <person name="Walker D."/>
            <person name="Woodward J."/>
            <person name="Winckler T."/>
            <person name="Tanaka Y."/>
            <person name="Shaulsky G."/>
            <person name="Schleicher M."/>
            <person name="Weinstock G."/>
            <person name="Rosenthal A."/>
            <person name="Cox E.C."/>
            <person name="Chisholm R.L."/>
            <person name="Gibbs R."/>
            <person name="Loomis W.F."/>
            <person name="Platzer M."/>
            <person name="Kay R.R."/>
            <person name="Williams J."/>
            <person name="Dear P.H."/>
            <person name="Noegel A.A."/>
            <person name="Barrell B."/>
            <person name="Kuspa A."/>
        </authorList>
    </citation>
    <scope>NUCLEOTIDE SEQUENCE [LARGE SCALE GENOMIC DNA]</scope>
    <source>
        <strain evidence="5 6">AX4</strain>
    </source>
</reference>
<evidence type="ECO:0000259" key="4">
    <source>
        <dbReference type="SMART" id="SM00829"/>
    </source>
</evidence>
<dbReference type="OMA" id="KGMTAHY"/>
<accession>Q869N7</accession>
<dbReference type="AlphaFoldDB" id="Q869N7"/>
<dbReference type="InterPro" id="IPR020843">
    <property type="entry name" value="ER"/>
</dbReference>
<comment type="caution">
    <text evidence="5">The sequence shown here is derived from an EMBL/GenBank/DDBJ whole genome shotgun (WGS) entry which is preliminary data.</text>
</comment>
<dbReference type="EMBL" id="AAFI02000007">
    <property type="protein sequence ID" value="EAL71521.2"/>
    <property type="molecule type" value="Genomic_DNA"/>
</dbReference>
<name>Q869N7_DICDI</name>
<evidence type="ECO:0000313" key="6">
    <source>
        <dbReference type="Proteomes" id="UP000002195"/>
    </source>
</evidence>
<sequence length="331" mass="36017">MMKAIRVSSTGGVEKMIYESIVKPTITKETDVIIRNHYIGVNFIDTYHRSGLYKLPLPFTLGREGSGVVEEVGSVAANKFKVGDRVCYFSPDSYADYTLVPEQLVFKLPDSVDFKSGAAYPLQGMTGHYLVRSTFKLESKHTCLIQAGAGGLGQILIQMAKILGAKVITTVSTPEKEEICKKLGADVIINYNQGNNLEELAKLVKQLNDGNGVDVVYDGVGASTWKQSLLSLKPLGMLCLIGNASGPVPPIDPLLLSTNGSLFLTRPTLAHYIAEKGSMEQRMTEIFSWVEQGKLVLSNPTIIDLERASDAHNLLEGRASKGKILLKPADI</sequence>
<dbReference type="InterPro" id="IPR013149">
    <property type="entry name" value="ADH-like_C"/>
</dbReference>
<dbReference type="SUPFAM" id="SSF50129">
    <property type="entry name" value="GroES-like"/>
    <property type="match status" value="1"/>
</dbReference>
<evidence type="ECO:0000256" key="3">
    <source>
        <dbReference type="ARBA" id="ARBA00070796"/>
    </source>
</evidence>
<keyword evidence="2" id="KW-0560">Oxidoreductase</keyword>
<dbReference type="SMR" id="Q869N7"/>
<dbReference type="KEGG" id="ddi:DDB_G0271884"/>
<dbReference type="eggNOG" id="KOG1197">
    <property type="taxonomic scope" value="Eukaryota"/>
</dbReference>
<dbReference type="GO" id="GO:0003960">
    <property type="term" value="F:quinone reductase (NADPH) activity"/>
    <property type="evidence" value="ECO:0000318"/>
    <property type="project" value="GO_Central"/>
</dbReference>
<dbReference type="InterPro" id="IPR047618">
    <property type="entry name" value="QOR-like"/>
</dbReference>
<dbReference type="InParanoid" id="Q869N7"/>
<dbReference type="GO" id="GO:0070402">
    <property type="term" value="F:NADPH binding"/>
    <property type="evidence" value="ECO:0000318"/>
    <property type="project" value="GO_Central"/>
</dbReference>
<dbReference type="PhylomeDB" id="Q869N7"/>
<organism evidence="5 6">
    <name type="scientific">Dictyostelium discoideum</name>
    <name type="common">Social amoeba</name>
    <dbReference type="NCBI Taxonomy" id="44689"/>
    <lineage>
        <taxon>Eukaryota</taxon>
        <taxon>Amoebozoa</taxon>
        <taxon>Evosea</taxon>
        <taxon>Eumycetozoa</taxon>
        <taxon>Dictyostelia</taxon>
        <taxon>Dictyosteliales</taxon>
        <taxon>Dictyosteliaceae</taxon>
        <taxon>Dictyostelium</taxon>
    </lineage>
</organism>
<keyword evidence="6" id="KW-1185">Reference proteome</keyword>
<dbReference type="Proteomes" id="UP000002195">
    <property type="component" value="Unassembled WGS sequence"/>
</dbReference>
<keyword evidence="1" id="KW-0521">NADP</keyword>
<dbReference type="FunFam" id="3.40.50.720:FF:000053">
    <property type="entry name" value="Quinone oxidoreductase 1"/>
    <property type="match status" value="1"/>
</dbReference>
<protein>
    <recommendedName>
        <fullName evidence="3">Probable quinone oxidoreductase</fullName>
    </recommendedName>
</protein>
<dbReference type="PANTHER" id="PTHR48106:SF13">
    <property type="entry name" value="QUINONE OXIDOREDUCTASE-RELATED"/>
    <property type="match status" value="1"/>
</dbReference>
<dbReference type="PaxDb" id="44689-DDB0237843"/>
<dbReference type="InterPro" id="IPR036291">
    <property type="entry name" value="NAD(P)-bd_dom_sf"/>
</dbReference>
<dbReference type="Gene3D" id="3.90.180.10">
    <property type="entry name" value="Medium-chain alcohol dehydrogenases, catalytic domain"/>
    <property type="match status" value="1"/>
</dbReference>
<evidence type="ECO:0000256" key="2">
    <source>
        <dbReference type="ARBA" id="ARBA00023002"/>
    </source>
</evidence>
<dbReference type="Pfam" id="PF08240">
    <property type="entry name" value="ADH_N"/>
    <property type="match status" value="1"/>
</dbReference>
<dbReference type="InterPro" id="IPR013154">
    <property type="entry name" value="ADH-like_N"/>
</dbReference>
<evidence type="ECO:0000256" key="1">
    <source>
        <dbReference type="ARBA" id="ARBA00022857"/>
    </source>
</evidence>
<proteinExistence type="predicted"/>
<feature type="domain" description="Enoyl reductase (ER)" evidence="4">
    <location>
        <begin position="11"/>
        <end position="326"/>
    </location>
</feature>
<dbReference type="GeneID" id="8618184"/>
<evidence type="ECO:0000313" key="5">
    <source>
        <dbReference type="EMBL" id="EAL71521.2"/>
    </source>
</evidence>
<dbReference type="GO" id="GO:0005829">
    <property type="term" value="C:cytosol"/>
    <property type="evidence" value="ECO:0000318"/>
    <property type="project" value="GO_Central"/>
</dbReference>
<accession>Q55AG7</accession>
<dbReference type="FunCoup" id="Q869N7">
    <property type="interactions" value="94"/>
</dbReference>
<dbReference type="Pfam" id="PF00107">
    <property type="entry name" value="ADH_zinc_N"/>
    <property type="match status" value="1"/>
</dbReference>
<dbReference type="Gene3D" id="3.40.50.720">
    <property type="entry name" value="NAD(P)-binding Rossmann-like Domain"/>
    <property type="match status" value="1"/>
</dbReference>
<dbReference type="dictyBase" id="DDB_G0271884"/>
<dbReference type="STRING" id="44689.Q869N7"/>
<gene>
    <name evidence="5" type="ORF">DDB_G0271884</name>
</gene>
<dbReference type="InterPro" id="IPR011032">
    <property type="entry name" value="GroES-like_sf"/>
</dbReference>
<dbReference type="RefSeq" id="XP_645444.2">
    <property type="nucleotide sequence ID" value="XM_640352.2"/>
</dbReference>